<dbReference type="SUPFAM" id="SSF46689">
    <property type="entry name" value="Homeodomain-like"/>
    <property type="match status" value="1"/>
</dbReference>
<keyword evidence="7" id="KW-1185">Reference proteome</keyword>
<dbReference type="InterPro" id="IPR001647">
    <property type="entry name" value="HTH_TetR"/>
</dbReference>
<name>A0A0K6IQK3_9GAMM</name>
<dbReference type="GO" id="GO:0000976">
    <property type="term" value="F:transcription cis-regulatory region binding"/>
    <property type="evidence" value="ECO:0007669"/>
    <property type="project" value="TreeGrafter"/>
</dbReference>
<dbReference type="STRING" id="1137284.GCA_001418205_02934"/>
<keyword evidence="2 4" id="KW-0238">DNA-binding</keyword>
<keyword evidence="3" id="KW-0804">Transcription</keyword>
<dbReference type="InterPro" id="IPR009057">
    <property type="entry name" value="Homeodomain-like_sf"/>
</dbReference>
<proteinExistence type="predicted"/>
<sequence length="195" mass="22844">MKRSPTQEQRRQQIIDAFIVHVVEKGFHRASMAEMAKTAGLSVGQVYRYFSNKEDIIRAVVEQKTEEYLAIMEDFLEKKDWLARIFEQKHSQEFQIERVLNMEIKAEANRSPVLAEIQSDADRRLTEHAIKLVRQRYGLQDEEDILARVQFLVALTNGLFHRSNDTDQPFSQASHRLFQHMLNELFPDQVVSTQP</sequence>
<accession>A0A0K6IQK3</accession>
<dbReference type="PROSITE" id="PS50977">
    <property type="entry name" value="HTH_TETR_2"/>
    <property type="match status" value="1"/>
</dbReference>
<evidence type="ECO:0000256" key="1">
    <source>
        <dbReference type="ARBA" id="ARBA00023015"/>
    </source>
</evidence>
<evidence type="ECO:0000256" key="4">
    <source>
        <dbReference type="PROSITE-ProRule" id="PRU00335"/>
    </source>
</evidence>
<dbReference type="PROSITE" id="PS01081">
    <property type="entry name" value="HTH_TETR_1"/>
    <property type="match status" value="1"/>
</dbReference>
<feature type="DNA-binding region" description="H-T-H motif" evidence="4">
    <location>
        <begin position="31"/>
        <end position="50"/>
    </location>
</feature>
<dbReference type="PANTHER" id="PTHR30055:SF234">
    <property type="entry name" value="HTH-TYPE TRANSCRIPTIONAL REGULATOR BETI"/>
    <property type="match status" value="1"/>
</dbReference>
<evidence type="ECO:0000256" key="2">
    <source>
        <dbReference type="ARBA" id="ARBA00023125"/>
    </source>
</evidence>
<dbReference type="Pfam" id="PF00440">
    <property type="entry name" value="TetR_N"/>
    <property type="match status" value="1"/>
</dbReference>
<dbReference type="OrthoDB" id="5816932at2"/>
<dbReference type="Gene3D" id="1.10.357.10">
    <property type="entry name" value="Tetracycline Repressor, domain 2"/>
    <property type="match status" value="1"/>
</dbReference>
<dbReference type="GO" id="GO:0003700">
    <property type="term" value="F:DNA-binding transcription factor activity"/>
    <property type="evidence" value="ECO:0007669"/>
    <property type="project" value="TreeGrafter"/>
</dbReference>
<dbReference type="EMBL" id="CYHG01000010">
    <property type="protein sequence ID" value="CUB05395.1"/>
    <property type="molecule type" value="Genomic_DNA"/>
</dbReference>
<keyword evidence="1" id="KW-0805">Transcription regulation</keyword>
<evidence type="ECO:0000256" key="3">
    <source>
        <dbReference type="ARBA" id="ARBA00023163"/>
    </source>
</evidence>
<feature type="domain" description="HTH tetR-type" evidence="5">
    <location>
        <begin position="8"/>
        <end position="68"/>
    </location>
</feature>
<organism evidence="6 7">
    <name type="scientific">Marinomonas fungiae</name>
    <dbReference type="NCBI Taxonomy" id="1137284"/>
    <lineage>
        <taxon>Bacteria</taxon>
        <taxon>Pseudomonadati</taxon>
        <taxon>Pseudomonadota</taxon>
        <taxon>Gammaproteobacteria</taxon>
        <taxon>Oceanospirillales</taxon>
        <taxon>Oceanospirillaceae</taxon>
        <taxon>Marinomonas</taxon>
    </lineage>
</organism>
<dbReference type="InterPro" id="IPR023772">
    <property type="entry name" value="DNA-bd_HTH_TetR-type_CS"/>
</dbReference>
<dbReference type="AlphaFoldDB" id="A0A0K6IQK3"/>
<reference evidence="7" key="1">
    <citation type="submission" date="2015-08" db="EMBL/GenBank/DDBJ databases">
        <authorList>
            <person name="Varghese N."/>
        </authorList>
    </citation>
    <scope>NUCLEOTIDE SEQUENCE [LARGE SCALE GENOMIC DNA]</scope>
    <source>
        <strain evidence="7">JCM 18476</strain>
    </source>
</reference>
<dbReference type="PRINTS" id="PR00455">
    <property type="entry name" value="HTHTETR"/>
</dbReference>
<dbReference type="PANTHER" id="PTHR30055">
    <property type="entry name" value="HTH-TYPE TRANSCRIPTIONAL REGULATOR RUTR"/>
    <property type="match status" value="1"/>
</dbReference>
<evidence type="ECO:0000313" key="7">
    <source>
        <dbReference type="Proteomes" id="UP000182769"/>
    </source>
</evidence>
<dbReference type="Proteomes" id="UP000182769">
    <property type="component" value="Unassembled WGS sequence"/>
</dbReference>
<evidence type="ECO:0000259" key="5">
    <source>
        <dbReference type="PROSITE" id="PS50977"/>
    </source>
</evidence>
<protein>
    <submittedName>
        <fullName evidence="6">Transcriptional regulator, TetR family</fullName>
    </submittedName>
</protein>
<dbReference type="RefSeq" id="WP_055463973.1">
    <property type="nucleotide sequence ID" value="NZ_CYHG01000010.1"/>
</dbReference>
<dbReference type="InterPro" id="IPR050109">
    <property type="entry name" value="HTH-type_TetR-like_transc_reg"/>
</dbReference>
<gene>
    <name evidence="6" type="ORF">Ga0061065_11093</name>
</gene>
<evidence type="ECO:0000313" key="6">
    <source>
        <dbReference type="EMBL" id="CUB05395.1"/>
    </source>
</evidence>